<dbReference type="SUPFAM" id="SSF69318">
    <property type="entry name" value="Integrin alpha N-terminal domain"/>
    <property type="match status" value="2"/>
</dbReference>
<reference evidence="5 6" key="1">
    <citation type="submission" date="2018-12" db="EMBL/GenBank/DDBJ databases">
        <title>Complete Genome Sequence of the Corallopyronin A producing Myxobacterium Corallococcus coralloides B035.</title>
        <authorList>
            <person name="Bouhired S.M."/>
            <person name="Rupp O."/>
            <person name="Blom J."/>
            <person name="Schaeberle T.F."/>
            <person name="Kehraus S."/>
            <person name="Schiefer A."/>
            <person name="Pfarr K."/>
            <person name="Goesmann A."/>
            <person name="Hoerauf A."/>
            <person name="Koenig G.M."/>
        </authorList>
    </citation>
    <scope>NUCLEOTIDE SEQUENCE [LARGE SCALE GENOMIC DNA]</scope>
    <source>
        <strain evidence="5 6">B035</strain>
    </source>
</reference>
<evidence type="ECO:0000256" key="3">
    <source>
        <dbReference type="ARBA" id="ARBA00022801"/>
    </source>
</evidence>
<dbReference type="Gene3D" id="2.130.10.130">
    <property type="entry name" value="Integrin alpha, N-terminal"/>
    <property type="match status" value="4"/>
</dbReference>
<dbReference type="AlphaFoldDB" id="A0A410RKW5"/>
<proteinExistence type="predicted"/>
<dbReference type="InterPro" id="IPR028994">
    <property type="entry name" value="Integrin_alpha_N"/>
</dbReference>
<gene>
    <name evidence="5" type="ORF">EJ065_0946</name>
</gene>
<dbReference type="PROSITE" id="PS51257">
    <property type="entry name" value="PROKAR_LIPOPROTEIN"/>
    <property type="match status" value="1"/>
</dbReference>
<dbReference type="EMBL" id="CP034669">
    <property type="protein sequence ID" value="QAT82551.1"/>
    <property type="molecule type" value="Genomic_DNA"/>
</dbReference>
<evidence type="ECO:0000256" key="2">
    <source>
        <dbReference type="ARBA" id="ARBA00022737"/>
    </source>
</evidence>
<dbReference type="Pfam" id="PF13517">
    <property type="entry name" value="FG-GAP_3"/>
    <property type="match status" value="1"/>
</dbReference>
<dbReference type="Pfam" id="PF01839">
    <property type="entry name" value="FG-GAP"/>
    <property type="match status" value="2"/>
</dbReference>
<evidence type="ECO:0000313" key="6">
    <source>
        <dbReference type="Proteomes" id="UP000288758"/>
    </source>
</evidence>
<dbReference type="PROSITE" id="PS51470">
    <property type="entry name" value="FG_GAP"/>
    <property type="match status" value="2"/>
</dbReference>
<accession>A0A410RKW5</accession>
<dbReference type="Proteomes" id="UP000288758">
    <property type="component" value="Chromosome"/>
</dbReference>
<keyword evidence="1" id="KW-0732">Signal</keyword>
<keyword evidence="3" id="KW-0378">Hydrolase</keyword>
<dbReference type="InterPro" id="IPR013519">
    <property type="entry name" value="Int_alpha_beta-p"/>
</dbReference>
<dbReference type="InterPro" id="IPR013517">
    <property type="entry name" value="FG-GAP"/>
</dbReference>
<dbReference type="GO" id="GO:0016787">
    <property type="term" value="F:hydrolase activity"/>
    <property type="evidence" value="ECO:0007669"/>
    <property type="project" value="UniProtKB-KW"/>
</dbReference>
<organism evidence="5 6">
    <name type="scientific">Corallococcus coralloides</name>
    <name type="common">Myxococcus coralloides</name>
    <dbReference type="NCBI Taxonomy" id="184914"/>
    <lineage>
        <taxon>Bacteria</taxon>
        <taxon>Pseudomonadati</taxon>
        <taxon>Myxococcota</taxon>
        <taxon>Myxococcia</taxon>
        <taxon>Myxococcales</taxon>
        <taxon>Cystobacterineae</taxon>
        <taxon>Myxococcaceae</taxon>
        <taxon>Corallococcus</taxon>
    </lineage>
</organism>
<dbReference type="PANTHER" id="PTHR23221">
    <property type="entry name" value="GLYCOSYLPHOSPHATIDYLINOSITOL PHOSPHOLIPASE D"/>
    <property type="match status" value="1"/>
</dbReference>
<dbReference type="PANTHER" id="PTHR23221:SF7">
    <property type="entry name" value="PHOSPHATIDYLINOSITOL-GLYCAN-SPECIFIC PHOSPHOLIPASE D"/>
    <property type="match status" value="1"/>
</dbReference>
<evidence type="ECO:0000256" key="4">
    <source>
        <dbReference type="ARBA" id="ARBA00023180"/>
    </source>
</evidence>
<name>A0A410RKW5_CORCK</name>
<dbReference type="RefSeq" id="WP_128794872.1">
    <property type="nucleotide sequence ID" value="NZ_CP034669.1"/>
</dbReference>
<keyword evidence="2" id="KW-0677">Repeat</keyword>
<dbReference type="SMART" id="SM00191">
    <property type="entry name" value="Int_alpha"/>
    <property type="match status" value="6"/>
</dbReference>
<keyword evidence="4" id="KW-0325">Glycoprotein</keyword>
<sequence length="1251" mass="127035">MKRLLRATPLCALLTLACDGELKPAEQLPYVGPCEGLAPLTLSAEPTTVRSGSVATLTAGGGSGHYTFRAEAGGSSGDMRGNRFVAGATPGEDTLTVVDEQCGGATSVRVKVIAGFGVAPARAVLRPGTSFQIRIDGLVGTGAFTLTTNGSGATLTDAGLYTAGQVEAQDVITVRDTKSGDTVALQYTVSRAAKLVGDPLYLGVPSGSSAPLGTAGGSDTVTWTKKSGPGSVVNGRVVVEAGAAGTIVLEAKDTFTGDVAPVSVRVLDELTRPLLAHGKLSDVATLVTADFDGDGIQDLAVGQRESELARPTGGAVFIYKGSASGLPSKPTWVLTGETEGALFGDMMAAGDLDGDGIADLAVSSPAADVTIGDSGAVYLYTFKPGQAPALLRPALTGLGRGGFGTGLAIADADGDGDMDLFVGSPGADLSTQAGVSRRGVIDIFLLTRGQAVPDLPVVRLGGQDLDKTGKFELKSTTELGRALVVADLNDDGRPDLAALHRLTRYNADGSTNGQQMAVAVYFARDTAPRYRSAADLYVLVSNTAVEAMSGEGTFRLGAIPGEGSRPPFLLVMADKADAPDLRASGGVAAAQDAGGAYLFDLRGATLAAEPSMVNPPTVPLANAYARFYGDARSMTATRSWAVMDVDGTAGPELLLGAPYASVTAGTTTLGNAGKVLVYPLTGLSKDTVMNKPLAALGGAAKAEVLGAGLAAWSLPSGPVLAGFSGRASSTAGAFTGRVDVFSRAGASIAEWSRSGMEVTAKASVERFGETVAVSRLNGKVMALVGSPGFSGPGPNNDGADMNVGRAYTFDTAEPGKAIVSGEGASSPWHGGRNVGVDVAFTDFNGDGRPDMVASATGLVIPATSSAATERDPYVANACMTTATQSLGGLLVSLGQTDGTFKPAYRVFAPSVVTDCHEAANTRCKRTTIGRGVVGGFDFNGDGTQDLAVLRDRGMDVFLGRAPEDASLAKMTLACNPVYSWPTDPMPATPPADEGGWASTTMPATSALATVGDLNGDGCDEVAWRYSDNAHSGIVIAYGYDASGSKCGGRTVASRVRIAGDPEKKIALMNLGVATTRAGRFLGDSRDFIAVTANNYLFQGVNQPTVLLFDIAAINAKRPASDEAVVGAINDGLTPIPVTYRARAVSFGASLSGGRDLNGDDVPDLWVGAPNASVASDGDGAAFLFAGGAKSTGALSPFLLVVGDGAERSFLGQSIAVVPGSGGSPPTAVIGAPRSYRTGTQNGTAYSLPLPF</sequence>
<protein>
    <submittedName>
        <fullName evidence="5">FG-GAP repeat-containing protein</fullName>
    </submittedName>
</protein>
<evidence type="ECO:0000313" key="5">
    <source>
        <dbReference type="EMBL" id="QAT82551.1"/>
    </source>
</evidence>
<evidence type="ECO:0000256" key="1">
    <source>
        <dbReference type="ARBA" id="ARBA00022729"/>
    </source>
</evidence>